<evidence type="ECO:0000259" key="1">
    <source>
        <dbReference type="SMART" id="SM00905"/>
    </source>
</evidence>
<comment type="caution">
    <text evidence="2">The sequence shown here is derived from an EMBL/GenBank/DDBJ whole genome shotgun (WGS) entry which is preliminary data.</text>
</comment>
<dbReference type="EC" id="4.1.2.25" evidence="2"/>
<dbReference type="Gene3D" id="3.30.1130.10">
    <property type="match status" value="1"/>
</dbReference>
<dbReference type="AlphaFoldDB" id="A0A7W7F7Y5"/>
<dbReference type="Proteomes" id="UP000566324">
    <property type="component" value="Unassembled WGS sequence"/>
</dbReference>
<dbReference type="GO" id="GO:0004150">
    <property type="term" value="F:dihydroneopterin aldolase activity"/>
    <property type="evidence" value="ECO:0007669"/>
    <property type="project" value="UniProtKB-EC"/>
</dbReference>
<dbReference type="InterPro" id="IPR006157">
    <property type="entry name" value="FolB_dom"/>
</dbReference>
<proteinExistence type="predicted"/>
<evidence type="ECO:0000313" key="3">
    <source>
        <dbReference type="Proteomes" id="UP000566324"/>
    </source>
</evidence>
<accession>A0A7W7F7Y5</accession>
<keyword evidence="3" id="KW-1185">Reference proteome</keyword>
<dbReference type="EMBL" id="JACHNZ010000036">
    <property type="protein sequence ID" value="MBB4633169.1"/>
    <property type="molecule type" value="Genomic_DNA"/>
</dbReference>
<keyword evidence="2" id="KW-0456">Lyase</keyword>
<organism evidence="2 3">
    <name type="scientific">Sphingosinicella soli</name>
    <dbReference type="NCBI Taxonomy" id="333708"/>
    <lineage>
        <taxon>Bacteria</taxon>
        <taxon>Pseudomonadati</taxon>
        <taxon>Pseudomonadota</taxon>
        <taxon>Alphaproteobacteria</taxon>
        <taxon>Sphingomonadales</taxon>
        <taxon>Sphingosinicellaceae</taxon>
        <taxon>Sphingosinicella</taxon>
    </lineage>
</organism>
<dbReference type="Pfam" id="PF02152">
    <property type="entry name" value="FolB"/>
    <property type="match status" value="1"/>
</dbReference>
<evidence type="ECO:0000313" key="2">
    <source>
        <dbReference type="EMBL" id="MBB4633169.1"/>
    </source>
</evidence>
<dbReference type="SMART" id="SM00905">
    <property type="entry name" value="FolB"/>
    <property type="match status" value="1"/>
</dbReference>
<sequence length="137" mass="15352">MNPAPRGLVPETLAPKSRRIRLHGYELLVDIGFHSFEVGAPQRLRVDVDIWVDEASFPTDDQVKSAWNYDFLRETVKTLAASRRFNLQETFCRAVYDVVAARKGVLALRVATAKPDIYPDCDLVGVELSSLPAAYSE</sequence>
<dbReference type="RefSeq" id="WP_184070541.1">
    <property type="nucleotide sequence ID" value="NZ_JACHNZ010000036.1"/>
</dbReference>
<protein>
    <submittedName>
        <fullName evidence="2">Dihydroneopterin aldolase</fullName>
        <ecNumber evidence="2">4.1.2.25</ecNumber>
    </submittedName>
</protein>
<dbReference type="SUPFAM" id="SSF55620">
    <property type="entry name" value="Tetrahydrobiopterin biosynthesis enzymes-like"/>
    <property type="match status" value="1"/>
</dbReference>
<reference evidence="2 3" key="1">
    <citation type="submission" date="2020-08" db="EMBL/GenBank/DDBJ databases">
        <title>Genomic Encyclopedia of Type Strains, Phase IV (KMG-IV): sequencing the most valuable type-strain genomes for metagenomic binning, comparative biology and taxonomic classification.</title>
        <authorList>
            <person name="Goeker M."/>
        </authorList>
    </citation>
    <scope>NUCLEOTIDE SEQUENCE [LARGE SCALE GENOMIC DNA]</scope>
    <source>
        <strain evidence="2 3">DSM 17328</strain>
    </source>
</reference>
<name>A0A7W7F7Y5_9SPHN</name>
<dbReference type="GO" id="GO:0006760">
    <property type="term" value="P:folic acid-containing compound metabolic process"/>
    <property type="evidence" value="ECO:0007669"/>
    <property type="project" value="InterPro"/>
</dbReference>
<dbReference type="InterPro" id="IPR043133">
    <property type="entry name" value="GTP-CH-I_C/QueF"/>
</dbReference>
<feature type="domain" description="Dihydroneopterin aldolase/epimerase" evidence="1">
    <location>
        <begin position="20"/>
        <end position="130"/>
    </location>
</feature>
<gene>
    <name evidence="2" type="ORF">GGQ98_002799</name>
</gene>